<proteinExistence type="predicted"/>
<dbReference type="EMBL" id="JAKKPZ010000001">
    <property type="protein sequence ID" value="KAI1729011.1"/>
    <property type="molecule type" value="Genomic_DNA"/>
</dbReference>
<gene>
    <name evidence="2" type="ORF">DdX_01225</name>
</gene>
<organism evidence="2 3">
    <name type="scientific">Ditylenchus destructor</name>
    <dbReference type="NCBI Taxonomy" id="166010"/>
    <lineage>
        <taxon>Eukaryota</taxon>
        <taxon>Metazoa</taxon>
        <taxon>Ecdysozoa</taxon>
        <taxon>Nematoda</taxon>
        <taxon>Chromadorea</taxon>
        <taxon>Rhabditida</taxon>
        <taxon>Tylenchina</taxon>
        <taxon>Tylenchomorpha</taxon>
        <taxon>Sphaerularioidea</taxon>
        <taxon>Anguinidae</taxon>
        <taxon>Anguininae</taxon>
        <taxon>Ditylenchus</taxon>
    </lineage>
</organism>
<accession>A0AAD4NGF7</accession>
<comment type="caution">
    <text evidence="2">The sequence shown here is derived from an EMBL/GenBank/DDBJ whole genome shotgun (WGS) entry which is preliminary data.</text>
</comment>
<evidence type="ECO:0000313" key="3">
    <source>
        <dbReference type="Proteomes" id="UP001201812"/>
    </source>
</evidence>
<protein>
    <submittedName>
        <fullName evidence="2">Uncharacterized protein</fullName>
    </submittedName>
</protein>
<keyword evidence="3" id="KW-1185">Reference proteome</keyword>
<evidence type="ECO:0000313" key="2">
    <source>
        <dbReference type="EMBL" id="KAI1729011.1"/>
    </source>
</evidence>
<dbReference type="Proteomes" id="UP001201812">
    <property type="component" value="Unassembled WGS sequence"/>
</dbReference>
<dbReference type="AlphaFoldDB" id="A0AAD4NGF7"/>
<name>A0AAD4NGF7_9BILA</name>
<reference evidence="2" key="1">
    <citation type="submission" date="2022-01" db="EMBL/GenBank/DDBJ databases">
        <title>Genome Sequence Resource for Two Populations of Ditylenchus destructor, the Migratory Endoparasitic Phytonematode.</title>
        <authorList>
            <person name="Zhang H."/>
            <person name="Lin R."/>
            <person name="Xie B."/>
        </authorList>
    </citation>
    <scope>NUCLEOTIDE SEQUENCE</scope>
    <source>
        <strain evidence="2">BazhouSP</strain>
    </source>
</reference>
<sequence>MRYSMTASKPTLVILEARRCGLNPSGLPSPVGSIDPPAIPPVTLPEYSTTGAAGDLAGVAVPPDRLWICSGLPAPALREEGGVNVRGGATGVPLLPKSESAPPGPPNTAVFI</sequence>
<evidence type="ECO:0000256" key="1">
    <source>
        <dbReference type="SAM" id="MobiDB-lite"/>
    </source>
</evidence>
<feature type="region of interest" description="Disordered" evidence="1">
    <location>
        <begin position="88"/>
        <end position="112"/>
    </location>
</feature>